<organism evidence="2 4">
    <name type="scientific">Araneus ventricosus</name>
    <name type="common">Orbweaver spider</name>
    <name type="synonym">Epeira ventricosa</name>
    <dbReference type="NCBI Taxonomy" id="182803"/>
    <lineage>
        <taxon>Eukaryota</taxon>
        <taxon>Metazoa</taxon>
        <taxon>Ecdysozoa</taxon>
        <taxon>Arthropoda</taxon>
        <taxon>Chelicerata</taxon>
        <taxon>Arachnida</taxon>
        <taxon>Araneae</taxon>
        <taxon>Araneomorphae</taxon>
        <taxon>Entelegynae</taxon>
        <taxon>Araneoidea</taxon>
        <taxon>Araneidae</taxon>
        <taxon>Araneus</taxon>
    </lineage>
</organism>
<evidence type="ECO:0000313" key="2">
    <source>
        <dbReference type="EMBL" id="GBN38734.1"/>
    </source>
</evidence>
<keyword evidence="4" id="KW-1185">Reference proteome</keyword>
<evidence type="ECO:0000256" key="1">
    <source>
        <dbReference type="SAM" id="Phobius"/>
    </source>
</evidence>
<reference evidence="2 4" key="1">
    <citation type="journal article" date="2019" name="Sci. Rep.">
        <title>Orb-weaving spider Araneus ventricosus genome elucidates the spidroin gene catalogue.</title>
        <authorList>
            <person name="Kono N."/>
            <person name="Nakamura H."/>
            <person name="Ohtoshi R."/>
            <person name="Moran D.A.P."/>
            <person name="Shinohara A."/>
            <person name="Yoshida Y."/>
            <person name="Fujiwara M."/>
            <person name="Mori M."/>
            <person name="Tomita M."/>
            <person name="Arakawa K."/>
        </authorList>
    </citation>
    <scope>NUCLEOTIDE SEQUENCE [LARGE SCALE GENOMIC DNA]</scope>
</reference>
<evidence type="ECO:0000313" key="3">
    <source>
        <dbReference type="EMBL" id="GBN38807.1"/>
    </source>
</evidence>
<keyword evidence="1" id="KW-0812">Transmembrane</keyword>
<protein>
    <submittedName>
        <fullName evidence="2">Uncharacterized protein</fullName>
    </submittedName>
</protein>
<feature type="transmembrane region" description="Helical" evidence="1">
    <location>
        <begin position="83"/>
        <end position="101"/>
    </location>
</feature>
<accession>A0A4Y2NIV4</accession>
<dbReference type="AlphaFoldDB" id="A0A4Y2NIV4"/>
<keyword evidence="1" id="KW-0472">Membrane</keyword>
<name>A0A4Y2NIV4_ARAVE</name>
<sequence>MSDGRCNCSNAEAGVLMAIPRHGPTPSVGGKQLVAKSCAMAGAVWNMRSVVTAFFKSPDCGCCSNNVVMQLCSNGGCRSCFCVHWFVVLYNVLAILIKYRFAKMSCII</sequence>
<dbReference type="EMBL" id="BGPR01287629">
    <property type="protein sequence ID" value="GBN38734.1"/>
    <property type="molecule type" value="Genomic_DNA"/>
</dbReference>
<keyword evidence="1" id="KW-1133">Transmembrane helix</keyword>
<evidence type="ECO:0000313" key="4">
    <source>
        <dbReference type="Proteomes" id="UP000499080"/>
    </source>
</evidence>
<gene>
    <name evidence="3" type="ORF">AVEN_182122_1</name>
    <name evidence="2" type="ORF">AVEN_82280_1</name>
</gene>
<comment type="caution">
    <text evidence="2">The sequence shown here is derived from an EMBL/GenBank/DDBJ whole genome shotgun (WGS) entry which is preliminary data.</text>
</comment>
<proteinExistence type="predicted"/>
<dbReference type="EMBL" id="BGPR01287665">
    <property type="protein sequence ID" value="GBN38807.1"/>
    <property type="molecule type" value="Genomic_DNA"/>
</dbReference>
<dbReference type="Proteomes" id="UP000499080">
    <property type="component" value="Unassembled WGS sequence"/>
</dbReference>